<feature type="transmembrane region" description="Helical" evidence="1">
    <location>
        <begin position="313"/>
        <end position="334"/>
    </location>
</feature>
<reference evidence="2" key="1">
    <citation type="journal article" date="2020" name="mSystems">
        <title>Genome- and Community-Level Interaction Insights into Carbon Utilization and Element Cycling Functions of Hydrothermarchaeota in Hydrothermal Sediment.</title>
        <authorList>
            <person name="Zhou Z."/>
            <person name="Liu Y."/>
            <person name="Xu W."/>
            <person name="Pan J."/>
            <person name="Luo Z.H."/>
            <person name="Li M."/>
        </authorList>
    </citation>
    <scope>NUCLEOTIDE SEQUENCE [LARGE SCALE GENOMIC DNA]</scope>
    <source>
        <strain evidence="2">SpSt-381</strain>
    </source>
</reference>
<accession>A0A832I151</accession>
<keyword evidence="1" id="KW-1133">Transmembrane helix</keyword>
<feature type="transmembrane region" description="Helical" evidence="1">
    <location>
        <begin position="144"/>
        <end position="163"/>
    </location>
</feature>
<organism evidence="2">
    <name type="scientific">Eiseniibacteriota bacterium</name>
    <dbReference type="NCBI Taxonomy" id="2212470"/>
    <lineage>
        <taxon>Bacteria</taxon>
        <taxon>Candidatus Eiseniibacteriota</taxon>
    </lineage>
</organism>
<protein>
    <submittedName>
        <fullName evidence="2">DUF2723 domain-containing protein</fullName>
    </submittedName>
</protein>
<keyword evidence="1" id="KW-0472">Membrane</keyword>
<feature type="transmembrane region" description="Helical" evidence="1">
    <location>
        <begin position="340"/>
        <end position="373"/>
    </location>
</feature>
<feature type="transmembrane region" description="Helical" evidence="1">
    <location>
        <begin position="175"/>
        <end position="197"/>
    </location>
</feature>
<dbReference type="Pfam" id="PF11028">
    <property type="entry name" value="TMEM260-like"/>
    <property type="match status" value="1"/>
</dbReference>
<feature type="transmembrane region" description="Helical" evidence="1">
    <location>
        <begin position="117"/>
        <end position="138"/>
    </location>
</feature>
<name>A0A832I151_UNCEI</name>
<keyword evidence="1" id="KW-0812">Transmembrane</keyword>
<sequence length="517" mass="52042">MNVPPARPGARDGRVAFAAGAAALVGYGALAPGVPGPGDAAELTLCLAHLSVPHPTGYPPYVLAGRVFGVALTAGGASWPLAANLWSAAGAAVATGLFTRVALALARPAASGAASRWTPAPALAAAALLATHPVWLAAATTAEVHAWALAWTAGAAWLALSLAGGGAPAPAARGWALWGLVCGAGLAHHVTSVLFAAPLTAALALRARRAGALRPAHVGAAGAAALVPLSAYVFVALRAFRPAPGQWPLLEPSWASVAAHLAGGPFAARYLGGFAPAADERVLLDATVWPYLAGGLCALAAAAAAARATTRAPVVTALLAGALLQAGFSLVYAVPDPAAYLLPALACAFLGVPAAAGAAGALPGAALAATLALPAAAAPGWTRIHAARRARDLAVEARIVELWRTLPIERGVVLWNDDRLAMLELRQRLHGERPRLVLANPAMLTWRAPRAALARVLGADPLAGLALRDERDLARVPAHVAAVTGLPVVDFAAYARGEPPIVPRAGAPRRAPRAAPE</sequence>
<dbReference type="InterPro" id="IPR021280">
    <property type="entry name" value="TMEM260-like"/>
</dbReference>
<evidence type="ECO:0000256" key="1">
    <source>
        <dbReference type="SAM" id="Phobius"/>
    </source>
</evidence>
<gene>
    <name evidence="2" type="ORF">ENR23_07135</name>
</gene>
<dbReference type="EMBL" id="DSQF01000014">
    <property type="protein sequence ID" value="HGZ43184.1"/>
    <property type="molecule type" value="Genomic_DNA"/>
</dbReference>
<feature type="transmembrane region" description="Helical" evidence="1">
    <location>
        <begin position="217"/>
        <end position="237"/>
    </location>
</feature>
<feature type="transmembrane region" description="Helical" evidence="1">
    <location>
        <begin position="288"/>
        <end position="306"/>
    </location>
</feature>
<evidence type="ECO:0000313" key="2">
    <source>
        <dbReference type="EMBL" id="HGZ43184.1"/>
    </source>
</evidence>
<proteinExistence type="predicted"/>
<dbReference type="AlphaFoldDB" id="A0A832I151"/>
<feature type="transmembrane region" description="Helical" evidence="1">
    <location>
        <begin position="85"/>
        <end position="105"/>
    </location>
</feature>
<comment type="caution">
    <text evidence="2">The sequence shown here is derived from an EMBL/GenBank/DDBJ whole genome shotgun (WGS) entry which is preliminary data.</text>
</comment>